<keyword evidence="5" id="KW-1035">Host cytoplasm</keyword>
<evidence type="ECO:0000256" key="1">
    <source>
        <dbReference type="ARBA" id="ARBA00000632"/>
    </source>
</evidence>
<dbReference type="Gene3D" id="1.10.530.40">
    <property type="match status" value="1"/>
</dbReference>
<dbReference type="CDD" id="cd00737">
    <property type="entry name" value="lyz_endolysin_autolysin"/>
    <property type="match status" value="1"/>
</dbReference>
<feature type="signal peptide" evidence="7">
    <location>
        <begin position="1"/>
        <end position="19"/>
    </location>
</feature>
<dbReference type="Proteomes" id="UP000807716">
    <property type="component" value="Unassembled WGS sequence"/>
</dbReference>
<reference evidence="8" key="1">
    <citation type="journal article" date="2020" name="Fungal Divers.">
        <title>Resolving the Mortierellaceae phylogeny through synthesis of multi-gene phylogenetics and phylogenomics.</title>
        <authorList>
            <person name="Vandepol N."/>
            <person name="Liber J."/>
            <person name="Desiro A."/>
            <person name="Na H."/>
            <person name="Kennedy M."/>
            <person name="Barry K."/>
            <person name="Grigoriev I.V."/>
            <person name="Miller A.N."/>
            <person name="O'Donnell K."/>
            <person name="Stajich J.E."/>
            <person name="Bonito G."/>
        </authorList>
    </citation>
    <scope>NUCLEOTIDE SEQUENCE</scope>
    <source>
        <strain evidence="8">BC1065</strain>
    </source>
</reference>
<dbReference type="GO" id="GO:0016998">
    <property type="term" value="P:cell wall macromolecule catabolic process"/>
    <property type="evidence" value="ECO:0007669"/>
    <property type="project" value="InterPro"/>
</dbReference>
<keyword evidence="2" id="KW-0929">Antimicrobial</keyword>
<dbReference type="PROSITE" id="PS51257">
    <property type="entry name" value="PROKAR_LIPOPROTEIN"/>
    <property type="match status" value="1"/>
</dbReference>
<gene>
    <name evidence="8" type="ORF">DFQ27_001784</name>
</gene>
<comment type="catalytic activity">
    <reaction evidence="1">
        <text>Hydrolysis of (1-&gt;4)-beta-linkages between N-acetylmuramic acid and N-acetyl-D-glucosamine residues in a peptidoglycan and between N-acetyl-D-glucosamine residues in chitodextrins.</text>
        <dbReference type="EC" id="3.2.1.17"/>
    </reaction>
</comment>
<dbReference type="GO" id="GO:0031640">
    <property type="term" value="P:killing of cells of another organism"/>
    <property type="evidence" value="ECO:0007669"/>
    <property type="project" value="UniProtKB-KW"/>
</dbReference>
<dbReference type="SUPFAM" id="SSF53955">
    <property type="entry name" value="Lysozyme-like"/>
    <property type="match status" value="1"/>
</dbReference>
<protein>
    <recommendedName>
        <fullName evidence="10">Lysozyme</fullName>
    </recommendedName>
</protein>
<feature type="chain" id="PRO_5040433213" description="Lysozyme" evidence="7">
    <location>
        <begin position="20"/>
        <end position="184"/>
    </location>
</feature>
<dbReference type="OrthoDB" id="5358886at2759"/>
<keyword evidence="3" id="KW-0081">Bacteriolytic enzyme</keyword>
<dbReference type="AlphaFoldDB" id="A0A9P6Q965"/>
<sequence length="184" mass="20200">MKFTLALATLVATISVTMAAACTGITDAGVEHIKSFEKLVKDVKNDPVGNPTVGYGHKCQKKNCSEVKYKFPLTEKTASKLLNDDITHFTSCLEGALGKKVRLNQNQWAALTSWAFNVGCGAMEGSDLIKRLNKGESPNTVASEELPRWNKANRKVLKGLIRRREAEVEMHNTDNADEAYPDCA</sequence>
<evidence type="ECO:0000256" key="4">
    <source>
        <dbReference type="ARBA" id="ARBA00022801"/>
    </source>
</evidence>
<dbReference type="InterPro" id="IPR033907">
    <property type="entry name" value="Endolysin_autolysin"/>
</dbReference>
<dbReference type="GO" id="GO:0003796">
    <property type="term" value="F:lysozyme activity"/>
    <property type="evidence" value="ECO:0007669"/>
    <property type="project" value="UniProtKB-EC"/>
</dbReference>
<keyword evidence="7" id="KW-0732">Signal</keyword>
<keyword evidence="4" id="KW-0378">Hydrolase</keyword>
<evidence type="ECO:0000256" key="7">
    <source>
        <dbReference type="SAM" id="SignalP"/>
    </source>
</evidence>
<organism evidence="8 9">
    <name type="scientific">Actinomortierella ambigua</name>
    <dbReference type="NCBI Taxonomy" id="1343610"/>
    <lineage>
        <taxon>Eukaryota</taxon>
        <taxon>Fungi</taxon>
        <taxon>Fungi incertae sedis</taxon>
        <taxon>Mucoromycota</taxon>
        <taxon>Mortierellomycotina</taxon>
        <taxon>Mortierellomycetes</taxon>
        <taxon>Mortierellales</taxon>
        <taxon>Mortierellaceae</taxon>
        <taxon>Actinomortierella</taxon>
    </lineage>
</organism>
<dbReference type="InterPro" id="IPR051018">
    <property type="entry name" value="Bacteriophage_GH24"/>
</dbReference>
<evidence type="ECO:0000256" key="5">
    <source>
        <dbReference type="ARBA" id="ARBA00023200"/>
    </source>
</evidence>
<evidence type="ECO:0000256" key="3">
    <source>
        <dbReference type="ARBA" id="ARBA00022638"/>
    </source>
</evidence>
<dbReference type="EMBL" id="JAAAJB010000162">
    <property type="protein sequence ID" value="KAG0263391.1"/>
    <property type="molecule type" value="Genomic_DNA"/>
</dbReference>
<accession>A0A9P6Q965</accession>
<dbReference type="Pfam" id="PF00959">
    <property type="entry name" value="Phage_lysozyme"/>
    <property type="match status" value="1"/>
</dbReference>
<evidence type="ECO:0008006" key="10">
    <source>
        <dbReference type="Google" id="ProtNLM"/>
    </source>
</evidence>
<dbReference type="InterPro" id="IPR023346">
    <property type="entry name" value="Lysozyme-like_dom_sf"/>
</dbReference>
<evidence type="ECO:0000256" key="2">
    <source>
        <dbReference type="ARBA" id="ARBA00022529"/>
    </source>
</evidence>
<comment type="caution">
    <text evidence="8">The sequence shown here is derived from an EMBL/GenBank/DDBJ whole genome shotgun (WGS) entry which is preliminary data.</text>
</comment>
<evidence type="ECO:0000256" key="6">
    <source>
        <dbReference type="ARBA" id="ARBA00023295"/>
    </source>
</evidence>
<dbReference type="InterPro" id="IPR023347">
    <property type="entry name" value="Lysozyme_dom_sf"/>
</dbReference>
<name>A0A9P6Q965_9FUNG</name>
<dbReference type="InterPro" id="IPR034690">
    <property type="entry name" value="Endolysin_T4_type"/>
</dbReference>
<evidence type="ECO:0000313" key="8">
    <source>
        <dbReference type="EMBL" id="KAG0263391.1"/>
    </source>
</evidence>
<evidence type="ECO:0000313" key="9">
    <source>
        <dbReference type="Proteomes" id="UP000807716"/>
    </source>
</evidence>
<dbReference type="InterPro" id="IPR002196">
    <property type="entry name" value="Glyco_hydro_24"/>
</dbReference>
<dbReference type="GO" id="GO:0009253">
    <property type="term" value="P:peptidoglycan catabolic process"/>
    <property type="evidence" value="ECO:0007669"/>
    <property type="project" value="InterPro"/>
</dbReference>
<dbReference type="GO" id="GO:0042742">
    <property type="term" value="P:defense response to bacterium"/>
    <property type="evidence" value="ECO:0007669"/>
    <property type="project" value="UniProtKB-KW"/>
</dbReference>
<proteinExistence type="inferred from homology"/>
<dbReference type="PANTHER" id="PTHR38107">
    <property type="match status" value="1"/>
</dbReference>
<dbReference type="HAMAP" id="MF_04110">
    <property type="entry name" value="ENDOLYSIN_T4"/>
    <property type="match status" value="1"/>
</dbReference>
<keyword evidence="6" id="KW-0326">Glycosidase</keyword>
<keyword evidence="9" id="KW-1185">Reference proteome</keyword>
<dbReference type="PANTHER" id="PTHR38107:SF3">
    <property type="entry name" value="LYSOZYME RRRD-RELATED"/>
    <property type="match status" value="1"/>
</dbReference>